<dbReference type="InterPro" id="IPR036412">
    <property type="entry name" value="HAD-like_sf"/>
</dbReference>
<dbReference type="SUPFAM" id="SSF56784">
    <property type="entry name" value="HAD-like"/>
    <property type="match status" value="1"/>
</dbReference>
<organism evidence="4 5">
    <name type="scientific">Streptomyces apricus</name>
    <dbReference type="NCBI Taxonomy" id="1828112"/>
    <lineage>
        <taxon>Bacteria</taxon>
        <taxon>Bacillati</taxon>
        <taxon>Actinomycetota</taxon>
        <taxon>Actinomycetes</taxon>
        <taxon>Kitasatosporales</taxon>
        <taxon>Streptomycetaceae</taxon>
        <taxon>Streptomyces</taxon>
    </lineage>
</organism>
<evidence type="ECO:0000256" key="3">
    <source>
        <dbReference type="ARBA" id="ARBA00022842"/>
    </source>
</evidence>
<evidence type="ECO:0000313" key="5">
    <source>
        <dbReference type="Proteomes" id="UP000324965"/>
    </source>
</evidence>
<accession>A0A5A9ZXT9</accession>
<dbReference type="SFLD" id="SFLDG01129">
    <property type="entry name" value="C1.5:_HAD__Beta-PGM__Phosphata"/>
    <property type="match status" value="1"/>
</dbReference>
<dbReference type="InterPro" id="IPR006439">
    <property type="entry name" value="HAD-SF_hydro_IA"/>
</dbReference>
<dbReference type="RefSeq" id="WP_149515421.1">
    <property type="nucleotide sequence ID" value="NZ_VDFC01000075.1"/>
</dbReference>
<dbReference type="PANTHER" id="PTHR46470:SF4">
    <property type="entry name" value="5-AMINO-6-(5-PHOSPHO-D-RIBITYLAMINO)URACIL PHOSPHATASE YIGB"/>
    <property type="match status" value="1"/>
</dbReference>
<evidence type="ECO:0000256" key="1">
    <source>
        <dbReference type="ARBA" id="ARBA00001946"/>
    </source>
</evidence>
<sequence length="256" mass="28029">MTIRAVVWDVDDTLFDYTAADRAGMRGHLAAEGLLDGYASVGQALDRWRELTDRQWARFAAGEVDWAGGRRDRVRDFLGQPLSDTEAEDWFVRYLGHYETAWALFPDVLPVLDLLAGSHRHAVLSNSSLRVQDRKLRVLGVRERFETVLCAAELGVSKPAAEAFHAACDALRLPPHQVAYVGDHPEIDGRGAAEAGLLSVWIDRRGVHTGAGTGVGTAADRPADPQPDRLRRIASLAELPAVLRPDTRFGAPSTFG</sequence>
<keyword evidence="3" id="KW-0460">Magnesium</keyword>
<dbReference type="GO" id="GO:0016787">
    <property type="term" value="F:hydrolase activity"/>
    <property type="evidence" value="ECO:0007669"/>
    <property type="project" value="UniProtKB-KW"/>
</dbReference>
<reference evidence="4 5" key="1">
    <citation type="submission" date="2019-05" db="EMBL/GenBank/DDBJ databases">
        <authorList>
            <person name="Hariharan J."/>
            <person name="Choudoir M.J."/>
            <person name="Diebold P."/>
            <person name="Panke-Buisse K."/>
            <person name="Buckley D.H."/>
        </authorList>
    </citation>
    <scope>NUCLEOTIDE SEQUENCE [LARGE SCALE GENOMIC DNA]</scope>
    <source>
        <strain evidence="4 5">SUN51</strain>
    </source>
</reference>
<dbReference type="PRINTS" id="PR00413">
    <property type="entry name" value="HADHALOGNASE"/>
</dbReference>
<evidence type="ECO:0000256" key="2">
    <source>
        <dbReference type="ARBA" id="ARBA00022801"/>
    </source>
</evidence>
<name>A0A5A9ZXT9_9ACTN</name>
<protein>
    <submittedName>
        <fullName evidence="4">HAD family hydrolase</fullName>
    </submittedName>
</protein>
<keyword evidence="2 4" id="KW-0378">Hydrolase</keyword>
<dbReference type="GO" id="GO:0044281">
    <property type="term" value="P:small molecule metabolic process"/>
    <property type="evidence" value="ECO:0007669"/>
    <property type="project" value="UniProtKB-ARBA"/>
</dbReference>
<dbReference type="Proteomes" id="UP000324965">
    <property type="component" value="Unassembled WGS sequence"/>
</dbReference>
<dbReference type="Gene3D" id="1.10.150.240">
    <property type="entry name" value="Putative phosphatase, domain 2"/>
    <property type="match status" value="1"/>
</dbReference>
<dbReference type="PANTHER" id="PTHR46470">
    <property type="entry name" value="N-ACYLNEURAMINATE-9-PHOSPHATASE"/>
    <property type="match status" value="1"/>
</dbReference>
<dbReference type="Gene3D" id="3.40.50.1000">
    <property type="entry name" value="HAD superfamily/HAD-like"/>
    <property type="match status" value="1"/>
</dbReference>
<dbReference type="OrthoDB" id="9810501at2"/>
<dbReference type="InterPro" id="IPR023198">
    <property type="entry name" value="PGP-like_dom2"/>
</dbReference>
<dbReference type="NCBIfam" id="TIGR01549">
    <property type="entry name" value="HAD-SF-IA-v1"/>
    <property type="match status" value="1"/>
</dbReference>
<dbReference type="InterPro" id="IPR051400">
    <property type="entry name" value="HAD-like_hydrolase"/>
</dbReference>
<proteinExistence type="predicted"/>
<dbReference type="SFLD" id="SFLDS00003">
    <property type="entry name" value="Haloacid_Dehalogenase"/>
    <property type="match status" value="1"/>
</dbReference>
<dbReference type="Pfam" id="PF00702">
    <property type="entry name" value="Hydrolase"/>
    <property type="match status" value="1"/>
</dbReference>
<gene>
    <name evidence="4" type="ORF">FGF04_35120</name>
</gene>
<comment type="cofactor">
    <cofactor evidence="1">
        <name>Mg(2+)</name>
        <dbReference type="ChEBI" id="CHEBI:18420"/>
    </cofactor>
</comment>
<evidence type="ECO:0000313" key="4">
    <source>
        <dbReference type="EMBL" id="KAA0922368.1"/>
    </source>
</evidence>
<keyword evidence="5" id="KW-1185">Reference proteome</keyword>
<dbReference type="EMBL" id="VDFC01000075">
    <property type="protein sequence ID" value="KAA0922368.1"/>
    <property type="molecule type" value="Genomic_DNA"/>
</dbReference>
<dbReference type="AlphaFoldDB" id="A0A5A9ZXT9"/>
<comment type="caution">
    <text evidence="4">The sequence shown here is derived from an EMBL/GenBank/DDBJ whole genome shotgun (WGS) entry which is preliminary data.</text>
</comment>
<dbReference type="InterPro" id="IPR023214">
    <property type="entry name" value="HAD_sf"/>
</dbReference>